<evidence type="ECO:0000313" key="2">
    <source>
        <dbReference type="EMBL" id="CAI9120537.1"/>
    </source>
</evidence>
<name>A0AA35VA43_9PROT</name>
<evidence type="ECO:0000256" key="1">
    <source>
        <dbReference type="SAM" id="Phobius"/>
    </source>
</evidence>
<protein>
    <submittedName>
        <fullName evidence="2">Uncharacterized protein</fullName>
    </submittedName>
</protein>
<feature type="transmembrane region" description="Helical" evidence="1">
    <location>
        <begin position="20"/>
        <end position="39"/>
    </location>
</feature>
<keyword evidence="1" id="KW-0472">Membrane</keyword>
<dbReference type="RefSeq" id="WP_289840632.1">
    <property type="nucleotide sequence ID" value="NZ_CATKSH010000006.1"/>
</dbReference>
<reference evidence="2" key="1">
    <citation type="submission" date="2023-03" db="EMBL/GenBank/DDBJ databases">
        <authorList>
            <person name="Cleenwerck I."/>
        </authorList>
    </citation>
    <scope>NUCLEOTIDE SEQUENCE</scope>
    <source>
        <strain evidence="2">LMG 32879</strain>
    </source>
</reference>
<organism evidence="2 3">
    <name type="scientific">Brytella acorum</name>
    <dbReference type="NCBI Taxonomy" id="2959299"/>
    <lineage>
        <taxon>Bacteria</taxon>
        <taxon>Pseudomonadati</taxon>
        <taxon>Pseudomonadota</taxon>
        <taxon>Alphaproteobacteria</taxon>
        <taxon>Acetobacterales</taxon>
        <taxon>Acetobacteraceae</taxon>
        <taxon>Brytella</taxon>
    </lineage>
</organism>
<accession>A0AA35VA43</accession>
<sequence length="43" mass="4446">MHTMSLIALLAHPVQSLSELAMLAFIPATAALLVATLAADRTA</sequence>
<gene>
    <name evidence="2" type="ORF">LMG32879_001370</name>
</gene>
<keyword evidence="1" id="KW-1133">Transmembrane helix</keyword>
<evidence type="ECO:0000313" key="3">
    <source>
        <dbReference type="Proteomes" id="UP001176960"/>
    </source>
</evidence>
<proteinExistence type="predicted"/>
<dbReference type="EMBL" id="CATKSH010000006">
    <property type="protein sequence ID" value="CAI9120537.1"/>
    <property type="molecule type" value="Genomic_DNA"/>
</dbReference>
<keyword evidence="3" id="KW-1185">Reference proteome</keyword>
<dbReference type="AlphaFoldDB" id="A0AA35VA43"/>
<keyword evidence="1" id="KW-0812">Transmembrane</keyword>
<comment type="caution">
    <text evidence="2">The sequence shown here is derived from an EMBL/GenBank/DDBJ whole genome shotgun (WGS) entry which is preliminary data.</text>
</comment>
<dbReference type="Proteomes" id="UP001176960">
    <property type="component" value="Unassembled WGS sequence"/>
</dbReference>